<dbReference type="RefSeq" id="WP_069835990.1">
    <property type="nucleotide sequence ID" value="NZ_MDGQ01000005.1"/>
</dbReference>
<dbReference type="SUPFAM" id="SSF55874">
    <property type="entry name" value="ATPase domain of HSP90 chaperone/DNA topoisomerase II/histidine kinase"/>
    <property type="match status" value="1"/>
</dbReference>
<dbReference type="PRINTS" id="PR00344">
    <property type="entry name" value="BCTRLSENSOR"/>
</dbReference>
<evidence type="ECO:0000256" key="4">
    <source>
        <dbReference type="ARBA" id="ARBA00022679"/>
    </source>
</evidence>
<organism evidence="9 10">
    <name type="scientific">Roseivirga misakiensis</name>
    <dbReference type="NCBI Taxonomy" id="1563681"/>
    <lineage>
        <taxon>Bacteria</taxon>
        <taxon>Pseudomonadati</taxon>
        <taxon>Bacteroidota</taxon>
        <taxon>Cytophagia</taxon>
        <taxon>Cytophagales</taxon>
        <taxon>Roseivirgaceae</taxon>
        <taxon>Roseivirga</taxon>
    </lineage>
</organism>
<proteinExistence type="predicted"/>
<dbReference type="PANTHER" id="PTHR45453">
    <property type="entry name" value="PHOSPHATE REGULON SENSOR PROTEIN PHOR"/>
    <property type="match status" value="1"/>
</dbReference>
<dbReference type="EC" id="2.7.13.3" evidence="2"/>
<evidence type="ECO:0000256" key="6">
    <source>
        <dbReference type="ARBA" id="ARBA00023012"/>
    </source>
</evidence>
<evidence type="ECO:0000313" key="10">
    <source>
        <dbReference type="Proteomes" id="UP000095552"/>
    </source>
</evidence>
<keyword evidence="10" id="KW-1185">Reference proteome</keyword>
<dbReference type="Pfam" id="PF00512">
    <property type="entry name" value="HisKA"/>
    <property type="match status" value="1"/>
</dbReference>
<dbReference type="SMART" id="SM00388">
    <property type="entry name" value="HisKA"/>
    <property type="match status" value="1"/>
</dbReference>
<feature type="transmembrane region" description="Helical" evidence="7">
    <location>
        <begin position="231"/>
        <end position="249"/>
    </location>
</feature>
<comment type="caution">
    <text evidence="9">The sequence shown here is derived from an EMBL/GenBank/DDBJ whole genome shotgun (WGS) entry which is preliminary data.</text>
</comment>
<dbReference type="PANTHER" id="PTHR45453:SF1">
    <property type="entry name" value="PHOSPHATE REGULON SENSOR PROTEIN PHOR"/>
    <property type="match status" value="1"/>
</dbReference>
<evidence type="ECO:0000256" key="1">
    <source>
        <dbReference type="ARBA" id="ARBA00000085"/>
    </source>
</evidence>
<keyword evidence="5" id="KW-0418">Kinase</keyword>
<dbReference type="InterPro" id="IPR036097">
    <property type="entry name" value="HisK_dim/P_sf"/>
</dbReference>
<dbReference type="InterPro" id="IPR050351">
    <property type="entry name" value="BphY/WalK/GraS-like"/>
</dbReference>
<dbReference type="InterPro" id="IPR005467">
    <property type="entry name" value="His_kinase_dom"/>
</dbReference>
<dbReference type="Pfam" id="PF02518">
    <property type="entry name" value="HATPase_c"/>
    <property type="match status" value="1"/>
</dbReference>
<dbReference type="CDD" id="cd00075">
    <property type="entry name" value="HATPase"/>
    <property type="match status" value="1"/>
</dbReference>
<dbReference type="GO" id="GO:0005886">
    <property type="term" value="C:plasma membrane"/>
    <property type="evidence" value="ECO:0007669"/>
    <property type="project" value="TreeGrafter"/>
</dbReference>
<dbReference type="OrthoDB" id="1933776at2"/>
<dbReference type="InterPro" id="IPR004358">
    <property type="entry name" value="Sig_transdc_His_kin-like_C"/>
</dbReference>
<dbReference type="InterPro" id="IPR003661">
    <property type="entry name" value="HisK_dim/P_dom"/>
</dbReference>
<evidence type="ECO:0000313" key="9">
    <source>
        <dbReference type="EMBL" id="OEK04485.1"/>
    </source>
</evidence>
<dbReference type="SMART" id="SM00387">
    <property type="entry name" value="HATPase_c"/>
    <property type="match status" value="1"/>
</dbReference>
<dbReference type="GO" id="GO:0016036">
    <property type="term" value="P:cellular response to phosphate starvation"/>
    <property type="evidence" value="ECO:0007669"/>
    <property type="project" value="TreeGrafter"/>
</dbReference>
<evidence type="ECO:0000256" key="5">
    <source>
        <dbReference type="ARBA" id="ARBA00022777"/>
    </source>
</evidence>
<dbReference type="Gene3D" id="3.30.565.10">
    <property type="entry name" value="Histidine kinase-like ATPase, C-terminal domain"/>
    <property type="match status" value="1"/>
</dbReference>
<evidence type="ECO:0000256" key="2">
    <source>
        <dbReference type="ARBA" id="ARBA00012438"/>
    </source>
</evidence>
<feature type="domain" description="Histidine kinase" evidence="8">
    <location>
        <begin position="269"/>
        <end position="485"/>
    </location>
</feature>
<keyword evidence="4" id="KW-0808">Transferase</keyword>
<evidence type="ECO:0000259" key="8">
    <source>
        <dbReference type="PROSITE" id="PS50109"/>
    </source>
</evidence>
<gene>
    <name evidence="9" type="ORF">BFP71_13525</name>
</gene>
<dbReference type="InterPro" id="IPR036890">
    <property type="entry name" value="HATPase_C_sf"/>
</dbReference>
<keyword evidence="7" id="KW-1133">Transmembrane helix</keyword>
<dbReference type="Gene3D" id="1.10.287.130">
    <property type="match status" value="1"/>
</dbReference>
<keyword evidence="7" id="KW-0812">Transmembrane</keyword>
<dbReference type="InterPro" id="IPR003594">
    <property type="entry name" value="HATPase_dom"/>
</dbReference>
<dbReference type="PROSITE" id="PS50109">
    <property type="entry name" value="HIS_KIN"/>
    <property type="match status" value="1"/>
</dbReference>
<dbReference type="CDD" id="cd00082">
    <property type="entry name" value="HisKA"/>
    <property type="match status" value="1"/>
</dbReference>
<sequence length="485" mass="55648">MIKKQSVTIPLTTISLISMLAIQAYFLKANFQSNKTSFQNDVNASLELIIDDVKQDWEERRFELHKFDLLDTNLVKIEYDFGNGINPSVSLVDPISGDLFLKHNFITKYDPDTLTKEFLFNKAFNKLKRIGKQTVYFSVNRPIDDRYENYTDTLSANIRLLDSLLVDNFDNYAIQADYELVFIEEDSTYELNDEKAYISNFFKLKDRGDQRQIAVLIPKPFWAIVQRSSSLIVASLFVVLLVVFSFWFLTDMIKKQRILAQTKDDFIDNVTHELLTPISTLHVSLESLDRYHVLDNKEKARDYLKISKMELSRISGLLQNVLQVSLHNPGVVSLKMTNVDLKALINEVIDYYSVKSKGEIHFKVAPFSNIEVKADVYRLNNVFYNLIDNALKYSNRTPKEIEINVHTGDKVAVDVKDNGIGIPREDQDKIFEKFHRVSQNGVHDVKGMGIGLYQSKTIMNKMGGDLRLKSSSESGSIFSIVLNPC</sequence>
<keyword evidence="7" id="KW-0472">Membrane</keyword>
<reference evidence="9 10" key="1">
    <citation type="submission" date="2016-08" db="EMBL/GenBank/DDBJ databases">
        <title>Draft genome of Fabibacter sp. strain SK-8.</title>
        <authorList>
            <person name="Wong S.-K."/>
            <person name="Hamasaki K."/>
            <person name="Yoshizawa S."/>
        </authorList>
    </citation>
    <scope>NUCLEOTIDE SEQUENCE [LARGE SCALE GENOMIC DNA]</scope>
    <source>
        <strain evidence="9 10">SK-8</strain>
    </source>
</reference>
<dbReference type="STRING" id="1563681.BFP71_13525"/>
<protein>
    <recommendedName>
        <fullName evidence="2">histidine kinase</fullName>
        <ecNumber evidence="2">2.7.13.3</ecNumber>
    </recommendedName>
</protein>
<keyword evidence="3" id="KW-0597">Phosphoprotein</keyword>
<dbReference type="GO" id="GO:0004721">
    <property type="term" value="F:phosphoprotein phosphatase activity"/>
    <property type="evidence" value="ECO:0007669"/>
    <property type="project" value="TreeGrafter"/>
</dbReference>
<accession>A0A1E5SZE8</accession>
<dbReference type="EMBL" id="MDGQ01000005">
    <property type="protein sequence ID" value="OEK04485.1"/>
    <property type="molecule type" value="Genomic_DNA"/>
</dbReference>
<dbReference type="AlphaFoldDB" id="A0A1E5SZE8"/>
<dbReference type="Proteomes" id="UP000095552">
    <property type="component" value="Unassembled WGS sequence"/>
</dbReference>
<dbReference type="SUPFAM" id="SSF47384">
    <property type="entry name" value="Homodimeric domain of signal transducing histidine kinase"/>
    <property type="match status" value="1"/>
</dbReference>
<name>A0A1E5SZE8_9BACT</name>
<evidence type="ECO:0000256" key="3">
    <source>
        <dbReference type="ARBA" id="ARBA00022553"/>
    </source>
</evidence>
<dbReference type="GO" id="GO:0000155">
    <property type="term" value="F:phosphorelay sensor kinase activity"/>
    <property type="evidence" value="ECO:0007669"/>
    <property type="project" value="InterPro"/>
</dbReference>
<keyword evidence="6" id="KW-0902">Two-component regulatory system</keyword>
<feature type="transmembrane region" description="Helical" evidence="7">
    <location>
        <begin position="7"/>
        <end position="27"/>
    </location>
</feature>
<evidence type="ECO:0000256" key="7">
    <source>
        <dbReference type="SAM" id="Phobius"/>
    </source>
</evidence>
<comment type="catalytic activity">
    <reaction evidence="1">
        <text>ATP + protein L-histidine = ADP + protein N-phospho-L-histidine.</text>
        <dbReference type="EC" id="2.7.13.3"/>
    </reaction>
</comment>